<evidence type="ECO:0000313" key="2">
    <source>
        <dbReference type="EMBL" id="KAK7043827.1"/>
    </source>
</evidence>
<evidence type="ECO:0000313" key="3">
    <source>
        <dbReference type="Proteomes" id="UP001381693"/>
    </source>
</evidence>
<sequence>MQPLDVAVFGPLKKGWSKECKEWEVAHNDEAGIKKCGLVPFDPEAPDYTKLTAAASQRENSSTNFEGVNQGGYKEASCQTRPPLTVSRVWQTTVT</sequence>
<evidence type="ECO:0000256" key="1">
    <source>
        <dbReference type="SAM" id="MobiDB-lite"/>
    </source>
</evidence>
<feature type="region of interest" description="Disordered" evidence="1">
    <location>
        <begin position="54"/>
        <end position="78"/>
    </location>
</feature>
<keyword evidence="3" id="KW-1185">Reference proteome</keyword>
<feature type="compositionally biased region" description="Polar residues" evidence="1">
    <location>
        <begin position="54"/>
        <end position="67"/>
    </location>
</feature>
<dbReference type="EMBL" id="JAXCGZ010021790">
    <property type="protein sequence ID" value="KAK7043827.1"/>
    <property type="molecule type" value="Genomic_DNA"/>
</dbReference>
<dbReference type="AlphaFoldDB" id="A0AAN8WCI8"/>
<reference evidence="2 3" key="1">
    <citation type="submission" date="2023-11" db="EMBL/GenBank/DDBJ databases">
        <title>Halocaridina rubra genome assembly.</title>
        <authorList>
            <person name="Smith C."/>
        </authorList>
    </citation>
    <scope>NUCLEOTIDE SEQUENCE [LARGE SCALE GENOMIC DNA]</scope>
    <source>
        <strain evidence="2">EP-1</strain>
        <tissue evidence="2">Whole</tissue>
    </source>
</reference>
<accession>A0AAN8WCI8</accession>
<comment type="caution">
    <text evidence="2">The sequence shown here is derived from an EMBL/GenBank/DDBJ whole genome shotgun (WGS) entry which is preliminary data.</text>
</comment>
<dbReference type="Proteomes" id="UP001381693">
    <property type="component" value="Unassembled WGS sequence"/>
</dbReference>
<name>A0AAN8WCI8_HALRR</name>
<proteinExistence type="predicted"/>
<protein>
    <submittedName>
        <fullName evidence="2">Uncharacterized protein</fullName>
    </submittedName>
</protein>
<organism evidence="2 3">
    <name type="scientific">Halocaridina rubra</name>
    <name type="common">Hawaiian red shrimp</name>
    <dbReference type="NCBI Taxonomy" id="373956"/>
    <lineage>
        <taxon>Eukaryota</taxon>
        <taxon>Metazoa</taxon>
        <taxon>Ecdysozoa</taxon>
        <taxon>Arthropoda</taxon>
        <taxon>Crustacea</taxon>
        <taxon>Multicrustacea</taxon>
        <taxon>Malacostraca</taxon>
        <taxon>Eumalacostraca</taxon>
        <taxon>Eucarida</taxon>
        <taxon>Decapoda</taxon>
        <taxon>Pleocyemata</taxon>
        <taxon>Caridea</taxon>
        <taxon>Atyoidea</taxon>
        <taxon>Atyidae</taxon>
        <taxon>Halocaridina</taxon>
    </lineage>
</organism>
<gene>
    <name evidence="2" type="ORF">SK128_024576</name>
</gene>